<dbReference type="PANTHER" id="PTHR12149:SF8">
    <property type="entry name" value="PROTEIN-RIBULOSAMINE 3-KINASE"/>
    <property type="match status" value="1"/>
</dbReference>
<reference evidence="3" key="1">
    <citation type="submission" date="2019-05" db="EMBL/GenBank/DDBJ databases">
        <authorList>
            <consortium name="Pathogen Informatics"/>
        </authorList>
    </citation>
    <scope>NUCLEOTIDE SEQUENCE [LARGE SCALE GENOMIC DNA]</scope>
    <source>
        <strain evidence="3">NCTC12965</strain>
    </source>
</reference>
<gene>
    <name evidence="3" type="ORF">NCTC12965_07798</name>
</gene>
<proteinExistence type="inferred from homology"/>
<dbReference type="AlphaFoldDB" id="A0A4V6KVP9"/>
<organism evidence="3">
    <name type="scientific">Serratia fonticola</name>
    <dbReference type="NCBI Taxonomy" id="47917"/>
    <lineage>
        <taxon>Bacteria</taxon>
        <taxon>Pseudomonadati</taxon>
        <taxon>Pseudomonadota</taxon>
        <taxon>Gammaproteobacteria</taxon>
        <taxon>Enterobacterales</taxon>
        <taxon>Yersiniaceae</taxon>
        <taxon>Serratia</taxon>
    </lineage>
</organism>
<keyword evidence="2" id="KW-0808">Transferase</keyword>
<evidence type="ECO:0000256" key="1">
    <source>
        <dbReference type="ARBA" id="ARBA00009460"/>
    </source>
</evidence>
<evidence type="ECO:0000256" key="2">
    <source>
        <dbReference type="PIRNR" id="PIRNR006221"/>
    </source>
</evidence>
<dbReference type="Pfam" id="PF03881">
    <property type="entry name" value="Fructosamin_kin"/>
    <property type="match status" value="1"/>
</dbReference>
<evidence type="ECO:0000313" key="3">
    <source>
        <dbReference type="EMBL" id="VTR58758.1"/>
    </source>
</evidence>
<comment type="similarity">
    <text evidence="1 2">Belongs to the fructosamine kinase family.</text>
</comment>
<keyword evidence="2 3" id="KW-0418">Kinase</keyword>
<dbReference type="EMBL" id="CABEEZ010000154">
    <property type="protein sequence ID" value="VTR58758.1"/>
    <property type="molecule type" value="Genomic_DNA"/>
</dbReference>
<dbReference type="InterPro" id="IPR011009">
    <property type="entry name" value="Kinase-like_dom_sf"/>
</dbReference>
<dbReference type="GO" id="GO:0016301">
    <property type="term" value="F:kinase activity"/>
    <property type="evidence" value="ECO:0007669"/>
    <property type="project" value="UniProtKB-UniRule"/>
</dbReference>
<accession>A0A4V6KVP9</accession>
<dbReference type="PIRSF" id="PIRSF006221">
    <property type="entry name" value="Ketosamine-3-kinase"/>
    <property type="match status" value="1"/>
</dbReference>
<name>A0A4V6KVP9_SERFO</name>
<protein>
    <submittedName>
        <fullName evidence="3">Fructosamine-3-kinase</fullName>
    </submittedName>
</protein>
<dbReference type="SUPFAM" id="SSF56112">
    <property type="entry name" value="Protein kinase-like (PK-like)"/>
    <property type="match status" value="1"/>
</dbReference>
<dbReference type="PANTHER" id="PTHR12149">
    <property type="entry name" value="FRUCTOSAMINE 3 KINASE-RELATED PROTEIN"/>
    <property type="match status" value="1"/>
</dbReference>
<dbReference type="InterPro" id="IPR016477">
    <property type="entry name" value="Fructo-/Ketosamine-3-kinase"/>
</dbReference>
<dbReference type="Gene3D" id="3.30.200.20">
    <property type="entry name" value="Phosphorylase Kinase, domain 1"/>
    <property type="match status" value="1"/>
</dbReference>
<sequence length="302" mass="34298">MKSQATQKGITMWQAVSRLLSEHLGSAEIRERTELPGGEIHPAWRVSYGDSEVFVKCDAREMLPIFTAEADQLALLARSKTVRVPEVYGVGSDRDYSFLLLEYQPLKPLDAHGAHCLGQQLARLHQWSEQPQFGLDFDNDLSTTPQPNAWQRRWAEFFAEQRIGWQLQLAAEKGMTFGDIDEIIDVVYLRLQHHQPQPSLLHGDLWPANCAQAADGPLLFDPACYWGDRECDLAMLPLYPELPAQIYDGYQSVWPLEAGVIERQPLYQLYYLLNRSNLFWRPTSGHGTAGHRQAAPSRNAVI</sequence>
<dbReference type="Gene3D" id="3.90.1200.10">
    <property type="match status" value="1"/>
</dbReference>